<dbReference type="Pfam" id="PF00293">
    <property type="entry name" value="NUDIX"/>
    <property type="match status" value="1"/>
</dbReference>
<dbReference type="GO" id="GO:0008413">
    <property type="term" value="F:8-oxo-7,8-dihydroguanosine triphosphate pyrophosphatase activity"/>
    <property type="evidence" value="ECO:0007669"/>
    <property type="project" value="TreeGrafter"/>
</dbReference>
<dbReference type="InterPro" id="IPR020476">
    <property type="entry name" value="Nudix_hydrolase"/>
</dbReference>
<dbReference type="CDD" id="cd03425">
    <property type="entry name" value="NUDIX_MutT_NudA_like"/>
    <property type="match status" value="1"/>
</dbReference>
<evidence type="ECO:0000256" key="2">
    <source>
        <dbReference type="ARBA" id="ARBA00005582"/>
    </source>
</evidence>
<dbReference type="PRINTS" id="PR00502">
    <property type="entry name" value="NUDIXFAMILY"/>
</dbReference>
<keyword evidence="3" id="KW-0515">Mutator protein</keyword>
<keyword evidence="4" id="KW-0235">DNA replication</keyword>
<dbReference type="SUPFAM" id="SSF55811">
    <property type="entry name" value="Nudix"/>
    <property type="match status" value="1"/>
</dbReference>
<gene>
    <name evidence="20" type="ORF">GGQ88_002494</name>
</gene>
<dbReference type="InterPro" id="IPR015797">
    <property type="entry name" value="NUDIX_hydrolase-like_dom_sf"/>
</dbReference>
<sequence length="135" mass="14384">MIADGGTVLMQQRPPDKQHAGLWEFPGGKVEMGETLVAALVREIDEELGVTLCAADLFPVRAASGDPAKGEPSIVLLLFGTRRWQGEPRAVEPGCQLQWTTAGALTTLPRPPLDIPLSQALIPLLEGVAKAGRHT</sequence>
<organism evidence="20 21">
    <name type="scientific">Novosphingobium hassiacum</name>
    <dbReference type="NCBI Taxonomy" id="173676"/>
    <lineage>
        <taxon>Bacteria</taxon>
        <taxon>Pseudomonadati</taxon>
        <taxon>Pseudomonadota</taxon>
        <taxon>Alphaproteobacteria</taxon>
        <taxon>Sphingomonadales</taxon>
        <taxon>Sphingomonadaceae</taxon>
        <taxon>Novosphingobium</taxon>
    </lineage>
</organism>
<evidence type="ECO:0000256" key="8">
    <source>
        <dbReference type="ARBA" id="ARBA00022842"/>
    </source>
</evidence>
<comment type="cofactor">
    <cofactor evidence="1">
        <name>Mg(2+)</name>
        <dbReference type="ChEBI" id="CHEBI:18420"/>
    </cofactor>
</comment>
<evidence type="ECO:0000256" key="9">
    <source>
        <dbReference type="ARBA" id="ARBA00023204"/>
    </source>
</evidence>
<evidence type="ECO:0000313" key="21">
    <source>
        <dbReference type="Proteomes" id="UP000562395"/>
    </source>
</evidence>
<evidence type="ECO:0000256" key="5">
    <source>
        <dbReference type="ARBA" id="ARBA00022723"/>
    </source>
</evidence>
<dbReference type="EC" id="3.6.1.55" evidence="12"/>
<evidence type="ECO:0000256" key="7">
    <source>
        <dbReference type="ARBA" id="ARBA00022801"/>
    </source>
</evidence>
<evidence type="ECO:0000259" key="19">
    <source>
        <dbReference type="PROSITE" id="PS51462"/>
    </source>
</evidence>
<dbReference type="EMBL" id="JACICY010000005">
    <property type="protein sequence ID" value="MBB3861222.1"/>
    <property type="molecule type" value="Genomic_DNA"/>
</dbReference>
<dbReference type="PANTHER" id="PTHR47707">
    <property type="entry name" value="8-OXO-DGTP DIPHOSPHATASE"/>
    <property type="match status" value="1"/>
</dbReference>
<keyword evidence="7 17" id="KW-0378">Hydrolase</keyword>
<comment type="caution">
    <text evidence="20">The sequence shown here is derived from an EMBL/GenBank/DDBJ whole genome shotgun (WGS) entry which is preliminary data.</text>
</comment>
<dbReference type="GO" id="GO:0044715">
    <property type="term" value="F:8-oxo-dGDP phosphatase activity"/>
    <property type="evidence" value="ECO:0007669"/>
    <property type="project" value="TreeGrafter"/>
</dbReference>
<evidence type="ECO:0000256" key="1">
    <source>
        <dbReference type="ARBA" id="ARBA00001946"/>
    </source>
</evidence>
<evidence type="ECO:0000256" key="3">
    <source>
        <dbReference type="ARBA" id="ARBA00022457"/>
    </source>
</evidence>
<evidence type="ECO:0000313" key="20">
    <source>
        <dbReference type="EMBL" id="MBB3861222.1"/>
    </source>
</evidence>
<protein>
    <recommendedName>
        <fullName evidence="13">8-oxo-dGTP diphosphatase</fullName>
        <ecNumber evidence="12">3.6.1.55</ecNumber>
    </recommendedName>
    <alternativeName>
        <fullName evidence="16">7,8-dihydro-8-oxoguanine-triphosphatase</fullName>
    </alternativeName>
    <alternativeName>
        <fullName evidence="15">Mutator protein MutT</fullName>
    </alternativeName>
    <alternativeName>
        <fullName evidence="14">dGTP pyrophosphohydrolase</fullName>
    </alternativeName>
</protein>
<dbReference type="GO" id="GO:0035539">
    <property type="term" value="F:8-oxo-7,8-dihydrodeoxyguanosine triphosphate pyrophosphatase activity"/>
    <property type="evidence" value="ECO:0007669"/>
    <property type="project" value="UniProtKB-EC"/>
</dbReference>
<dbReference type="GO" id="GO:0006260">
    <property type="term" value="P:DNA replication"/>
    <property type="evidence" value="ECO:0007669"/>
    <property type="project" value="UniProtKB-KW"/>
</dbReference>
<dbReference type="GO" id="GO:0046872">
    <property type="term" value="F:metal ion binding"/>
    <property type="evidence" value="ECO:0007669"/>
    <property type="project" value="UniProtKB-KW"/>
</dbReference>
<proteinExistence type="inferred from homology"/>
<evidence type="ECO:0000256" key="15">
    <source>
        <dbReference type="ARBA" id="ARBA00041979"/>
    </source>
</evidence>
<comment type="similarity">
    <text evidence="2 17">Belongs to the Nudix hydrolase family.</text>
</comment>
<keyword evidence="8" id="KW-0460">Magnesium</keyword>
<dbReference type="PROSITE" id="PS51462">
    <property type="entry name" value="NUDIX"/>
    <property type="match status" value="1"/>
</dbReference>
<dbReference type="PANTHER" id="PTHR47707:SF1">
    <property type="entry name" value="NUDIX HYDROLASE FAMILY PROTEIN"/>
    <property type="match status" value="1"/>
</dbReference>
<evidence type="ECO:0000256" key="4">
    <source>
        <dbReference type="ARBA" id="ARBA00022705"/>
    </source>
</evidence>
<dbReference type="InterPro" id="IPR020084">
    <property type="entry name" value="NUDIX_hydrolase_CS"/>
</dbReference>
<feature type="region of interest" description="Disordered" evidence="18">
    <location>
        <begin position="1"/>
        <end position="20"/>
    </location>
</feature>
<evidence type="ECO:0000256" key="10">
    <source>
        <dbReference type="ARBA" id="ARBA00035861"/>
    </source>
</evidence>
<dbReference type="PROSITE" id="PS00893">
    <property type="entry name" value="NUDIX_BOX"/>
    <property type="match status" value="1"/>
</dbReference>
<evidence type="ECO:0000256" key="14">
    <source>
        <dbReference type="ARBA" id="ARBA00041592"/>
    </source>
</evidence>
<keyword evidence="9" id="KW-0234">DNA repair</keyword>
<evidence type="ECO:0000256" key="11">
    <source>
        <dbReference type="ARBA" id="ARBA00036904"/>
    </source>
</evidence>
<accession>A0A7W5ZXQ9</accession>
<reference evidence="20 21" key="1">
    <citation type="submission" date="2020-08" db="EMBL/GenBank/DDBJ databases">
        <title>Genomic Encyclopedia of Type Strains, Phase IV (KMG-IV): sequencing the most valuable type-strain genomes for metagenomic binning, comparative biology and taxonomic classification.</title>
        <authorList>
            <person name="Goeker M."/>
        </authorList>
    </citation>
    <scope>NUCLEOTIDE SEQUENCE [LARGE SCALE GENOMIC DNA]</scope>
    <source>
        <strain evidence="20 21">DSM 14552</strain>
    </source>
</reference>
<dbReference type="Proteomes" id="UP000562395">
    <property type="component" value="Unassembled WGS sequence"/>
</dbReference>
<evidence type="ECO:0000256" key="12">
    <source>
        <dbReference type="ARBA" id="ARBA00038905"/>
    </source>
</evidence>
<keyword evidence="21" id="KW-1185">Reference proteome</keyword>
<dbReference type="GO" id="GO:0006281">
    <property type="term" value="P:DNA repair"/>
    <property type="evidence" value="ECO:0007669"/>
    <property type="project" value="UniProtKB-KW"/>
</dbReference>
<dbReference type="GO" id="GO:0044716">
    <property type="term" value="F:8-oxo-GDP phosphatase activity"/>
    <property type="evidence" value="ECO:0007669"/>
    <property type="project" value="TreeGrafter"/>
</dbReference>
<feature type="domain" description="Nudix hydrolase" evidence="19">
    <location>
        <begin position="1"/>
        <end position="123"/>
    </location>
</feature>
<dbReference type="InterPro" id="IPR047127">
    <property type="entry name" value="MutT-like"/>
</dbReference>
<evidence type="ECO:0000256" key="6">
    <source>
        <dbReference type="ARBA" id="ARBA00022763"/>
    </source>
</evidence>
<comment type="catalytic activity">
    <reaction evidence="11">
        <text>8-oxo-GTP + H2O = 8-oxo-GMP + diphosphate + H(+)</text>
        <dbReference type="Rhea" id="RHEA:67616"/>
        <dbReference type="ChEBI" id="CHEBI:15377"/>
        <dbReference type="ChEBI" id="CHEBI:15378"/>
        <dbReference type="ChEBI" id="CHEBI:33019"/>
        <dbReference type="ChEBI" id="CHEBI:143553"/>
        <dbReference type="ChEBI" id="CHEBI:145694"/>
    </reaction>
</comment>
<evidence type="ECO:0000256" key="16">
    <source>
        <dbReference type="ARBA" id="ARBA00042798"/>
    </source>
</evidence>
<keyword evidence="5" id="KW-0479">Metal-binding</keyword>
<keyword evidence="6" id="KW-0227">DNA damage</keyword>
<comment type="catalytic activity">
    <reaction evidence="10">
        <text>8-oxo-dGTP + H2O = 8-oxo-dGMP + diphosphate + H(+)</text>
        <dbReference type="Rhea" id="RHEA:31575"/>
        <dbReference type="ChEBI" id="CHEBI:15377"/>
        <dbReference type="ChEBI" id="CHEBI:15378"/>
        <dbReference type="ChEBI" id="CHEBI:33019"/>
        <dbReference type="ChEBI" id="CHEBI:63224"/>
        <dbReference type="ChEBI" id="CHEBI:77896"/>
        <dbReference type="EC" id="3.6.1.55"/>
    </reaction>
</comment>
<name>A0A7W5ZXQ9_9SPHN</name>
<evidence type="ECO:0000256" key="13">
    <source>
        <dbReference type="ARBA" id="ARBA00040794"/>
    </source>
</evidence>
<evidence type="ECO:0000256" key="18">
    <source>
        <dbReference type="SAM" id="MobiDB-lite"/>
    </source>
</evidence>
<dbReference type="AlphaFoldDB" id="A0A7W5ZXQ9"/>
<dbReference type="InterPro" id="IPR000086">
    <property type="entry name" value="NUDIX_hydrolase_dom"/>
</dbReference>
<evidence type="ECO:0000256" key="17">
    <source>
        <dbReference type="RuleBase" id="RU003476"/>
    </source>
</evidence>
<dbReference type="Gene3D" id="3.90.79.10">
    <property type="entry name" value="Nucleoside Triphosphate Pyrophosphohydrolase"/>
    <property type="match status" value="1"/>
</dbReference>